<gene>
    <name evidence="1" type="ORF">DLAC_02700</name>
</gene>
<dbReference type="Proteomes" id="UP000076078">
    <property type="component" value="Unassembled WGS sequence"/>
</dbReference>
<dbReference type="InParanoid" id="A0A152A366"/>
<dbReference type="AlphaFoldDB" id="A0A152A366"/>
<name>A0A152A366_TIELA</name>
<proteinExistence type="predicted"/>
<evidence type="ECO:0008006" key="3">
    <source>
        <dbReference type="Google" id="ProtNLM"/>
    </source>
</evidence>
<dbReference type="EMBL" id="LODT01000013">
    <property type="protein sequence ID" value="KYR00666.1"/>
    <property type="molecule type" value="Genomic_DNA"/>
</dbReference>
<organism evidence="1 2">
    <name type="scientific">Tieghemostelium lacteum</name>
    <name type="common">Slime mold</name>
    <name type="synonym">Dictyostelium lacteum</name>
    <dbReference type="NCBI Taxonomy" id="361077"/>
    <lineage>
        <taxon>Eukaryota</taxon>
        <taxon>Amoebozoa</taxon>
        <taxon>Evosea</taxon>
        <taxon>Eumycetozoa</taxon>
        <taxon>Dictyostelia</taxon>
        <taxon>Dictyosteliales</taxon>
        <taxon>Raperosteliaceae</taxon>
        <taxon>Tieghemostelium</taxon>
    </lineage>
</organism>
<evidence type="ECO:0000313" key="1">
    <source>
        <dbReference type="EMBL" id="KYR00666.1"/>
    </source>
</evidence>
<sequence length="551" mass="62480">MLPRYLIIKIFNYLANDKTHFSGFKKFITRLMLVSKEWKQICQEKLDCTIYKNVRDQDTYTRVSSISDKKGMNLELNLNSKTISSYLDPNDALETVIESIVIKDLSLISHIKPSPSLKTINLTIRTRNLAQEIENLETLLNDQVIESISKVVIDLISEKYDMILDLSQLTWLTKINELVINGLTGRDCRIENFIPSLINLESLVLNHVVLNRADQLKDLLVQSTSLRCLFYKNVIIKSGMGVLDVISGISASTSLEQVTISNQTLIPLDSVVNCLNSNRVLKELTVNTNSNADKKVIENSTLQIYNGIGSIYSLWRVTSNLISVNVDSNQSTKEIQYYHSNQCQNLTFRAQQFANISKLFDMGILPKLTYLHLKIDSKLPATNAQVPAPSQSSVTQSLTEFLGLHQNLCDLKIDFRIPFDNLISIIKCVSAVSKLVVNVNGWSINSFIDSLLSNNSLQMFTVNSITLNNTQRETVNIFYQEISRLLEGNTRISHLCLEPPHDNSKVSQETIDTFRQAIQNNCQNLTNLYIIRSESPQKPIIQILDQYLINH</sequence>
<keyword evidence="2" id="KW-1185">Reference proteome</keyword>
<accession>A0A152A366</accession>
<comment type="caution">
    <text evidence="1">The sequence shown here is derived from an EMBL/GenBank/DDBJ whole genome shotgun (WGS) entry which is preliminary data.</text>
</comment>
<evidence type="ECO:0000313" key="2">
    <source>
        <dbReference type="Proteomes" id="UP000076078"/>
    </source>
</evidence>
<reference evidence="1 2" key="1">
    <citation type="submission" date="2015-12" db="EMBL/GenBank/DDBJ databases">
        <title>Dictyostelia acquired genes for synthesis and detection of signals that induce cell-type specialization by lateral gene transfer from prokaryotes.</title>
        <authorList>
            <person name="Gloeckner G."/>
            <person name="Schaap P."/>
        </authorList>
    </citation>
    <scope>NUCLEOTIDE SEQUENCE [LARGE SCALE GENOMIC DNA]</scope>
    <source>
        <strain evidence="1 2">TK</strain>
    </source>
</reference>
<protein>
    <recommendedName>
        <fullName evidence="3">F-box domain-containing protein</fullName>
    </recommendedName>
</protein>